<organism evidence="2 3">
    <name type="scientific">Kribbella rubisoli</name>
    <dbReference type="NCBI Taxonomy" id="3075929"/>
    <lineage>
        <taxon>Bacteria</taxon>
        <taxon>Bacillati</taxon>
        <taxon>Actinomycetota</taxon>
        <taxon>Actinomycetes</taxon>
        <taxon>Propionibacteriales</taxon>
        <taxon>Kribbellaceae</taxon>
        <taxon>Kribbella</taxon>
    </lineage>
</organism>
<dbReference type="Pfam" id="PF07336">
    <property type="entry name" value="ABATE"/>
    <property type="match status" value="1"/>
</dbReference>
<dbReference type="RefSeq" id="WP_130440120.1">
    <property type="nucleotide sequence ID" value="NZ_SHKR01000011.1"/>
</dbReference>
<evidence type="ECO:0000259" key="1">
    <source>
        <dbReference type="Pfam" id="PF11706"/>
    </source>
</evidence>
<dbReference type="InterPro" id="IPR010852">
    <property type="entry name" value="ABATE"/>
</dbReference>
<comment type="caution">
    <text evidence="2">The sequence shown here is derived from an EMBL/GenBank/DDBJ whole genome shotgun (WGS) entry which is preliminary data.</text>
</comment>
<dbReference type="InterPro" id="IPR021005">
    <property type="entry name" value="Znf_CGNR"/>
</dbReference>
<dbReference type="OrthoDB" id="3211108at2"/>
<keyword evidence="3" id="KW-1185">Reference proteome</keyword>
<feature type="domain" description="Zinc finger CGNR" evidence="1">
    <location>
        <begin position="173"/>
        <end position="213"/>
    </location>
</feature>
<evidence type="ECO:0000313" key="3">
    <source>
        <dbReference type="Proteomes" id="UP000292027"/>
    </source>
</evidence>
<reference evidence="2 3" key="1">
    <citation type="journal article" date="2015" name="Stand. Genomic Sci.">
        <title>Genomic Encyclopedia of Bacterial and Archaeal Type Strains, Phase III: the genomes of soil and plant-associated and newly described type strains.</title>
        <authorList>
            <person name="Whitman W.B."/>
            <person name="Woyke T."/>
            <person name="Klenk H.P."/>
            <person name="Zhou Y."/>
            <person name="Lilburn T.G."/>
            <person name="Beck B.J."/>
            <person name="De Vos P."/>
            <person name="Vandamme P."/>
            <person name="Eisen J.A."/>
            <person name="Garrity G."/>
            <person name="Hugenholtz P."/>
            <person name="Kyrpides N.C."/>
        </authorList>
    </citation>
    <scope>NUCLEOTIDE SEQUENCE [LARGE SCALE GENOMIC DNA]</scope>
    <source>
        <strain evidence="2 3">VKM Ac-2540</strain>
    </source>
</reference>
<gene>
    <name evidence="2" type="ORF">EV645_0970</name>
</gene>
<dbReference type="SUPFAM" id="SSF160904">
    <property type="entry name" value="Jann2411-like"/>
    <property type="match status" value="1"/>
</dbReference>
<sequence length="216" mass="23204">MSTLAFALAATIKHDGHGGVADLLATPTEAVAWLAGHQDLVTEVLGRPLFGPGAAAISGTKFAAGGEFLPETPGVGMDEAQWRGLVEIRRAVRALFARAVAPGAPSKADADRLMDADVAVRAVNRAAERLGARELEWPADEAPVLRWAGRTDDLIAAVGRSAIDFLTGPDQKRLRACPAARCVKYFLQDDPRQMWCSASCGNRERVNRHYRKRHAG</sequence>
<dbReference type="EMBL" id="SHKR01000011">
    <property type="protein sequence ID" value="RZU18771.1"/>
    <property type="molecule type" value="Genomic_DNA"/>
</dbReference>
<dbReference type="Proteomes" id="UP000292027">
    <property type="component" value="Unassembled WGS sequence"/>
</dbReference>
<protein>
    <submittedName>
        <fullName evidence="2">CGNR zinc finger protein</fullName>
    </submittedName>
</protein>
<dbReference type="InterPro" id="IPR023286">
    <property type="entry name" value="ABATE_dom_sf"/>
</dbReference>
<dbReference type="PANTHER" id="PTHR35525">
    <property type="entry name" value="BLL6575 PROTEIN"/>
    <property type="match status" value="1"/>
</dbReference>
<dbReference type="AlphaFoldDB" id="A0A4Q7X6S8"/>
<evidence type="ECO:0000313" key="2">
    <source>
        <dbReference type="EMBL" id="RZU18771.1"/>
    </source>
</evidence>
<accession>A0A4Q7X6S8</accession>
<proteinExistence type="predicted"/>
<dbReference type="Gene3D" id="1.10.3300.10">
    <property type="entry name" value="Jann2411-like domain"/>
    <property type="match status" value="1"/>
</dbReference>
<name>A0A4Q7X6S8_9ACTN</name>
<dbReference type="PANTHER" id="PTHR35525:SF3">
    <property type="entry name" value="BLL6575 PROTEIN"/>
    <property type="match status" value="1"/>
</dbReference>
<dbReference type="Pfam" id="PF11706">
    <property type="entry name" value="zf-CGNR"/>
    <property type="match status" value="1"/>
</dbReference>